<evidence type="ECO:0000256" key="1">
    <source>
        <dbReference type="ARBA" id="ARBA00006773"/>
    </source>
</evidence>
<evidence type="ECO:0000313" key="9">
    <source>
        <dbReference type="EMBL" id="MBB2178018.1"/>
    </source>
</evidence>
<dbReference type="InterPro" id="IPR032466">
    <property type="entry name" value="Metal_Hydrolase"/>
</dbReference>
<feature type="domain" description="Adenine deaminase C-terminal" evidence="8">
    <location>
        <begin position="419"/>
        <end position="583"/>
    </location>
</feature>
<evidence type="ECO:0000259" key="7">
    <source>
        <dbReference type="Pfam" id="PF01979"/>
    </source>
</evidence>
<dbReference type="Pfam" id="PF01979">
    <property type="entry name" value="Amidohydro_1"/>
    <property type="match status" value="1"/>
</dbReference>
<dbReference type="InterPro" id="IPR011059">
    <property type="entry name" value="Metal-dep_hydrolase_composite"/>
</dbReference>
<dbReference type="PANTHER" id="PTHR11113:SF2">
    <property type="entry name" value="ADENINE DEAMINASE"/>
    <property type="match status" value="1"/>
</dbReference>
<evidence type="ECO:0000256" key="5">
    <source>
        <dbReference type="ARBA" id="ARBA00047720"/>
    </source>
</evidence>
<dbReference type="EMBL" id="JABEQL010000002">
    <property type="protein sequence ID" value="MBB2178018.1"/>
    <property type="molecule type" value="Genomic_DNA"/>
</dbReference>
<gene>
    <name evidence="6" type="primary">ade</name>
    <name evidence="9" type="ORF">HLH29_02345</name>
</gene>
<dbReference type="Pfam" id="PF13382">
    <property type="entry name" value="Adenine_deam_C"/>
    <property type="match status" value="1"/>
</dbReference>
<keyword evidence="4 6" id="KW-0464">Manganese</keyword>
<comment type="catalytic activity">
    <reaction evidence="5 6">
        <text>adenine + H2O + H(+) = hypoxanthine + NH4(+)</text>
        <dbReference type="Rhea" id="RHEA:23688"/>
        <dbReference type="ChEBI" id="CHEBI:15377"/>
        <dbReference type="ChEBI" id="CHEBI:15378"/>
        <dbReference type="ChEBI" id="CHEBI:16708"/>
        <dbReference type="ChEBI" id="CHEBI:17368"/>
        <dbReference type="ChEBI" id="CHEBI:28938"/>
        <dbReference type="EC" id="3.5.4.2"/>
    </reaction>
</comment>
<evidence type="ECO:0000313" key="10">
    <source>
        <dbReference type="Proteomes" id="UP000525623"/>
    </source>
</evidence>
<dbReference type="Gene3D" id="3.20.20.140">
    <property type="entry name" value="Metal-dependent hydrolases"/>
    <property type="match status" value="1"/>
</dbReference>
<reference evidence="9 10" key="1">
    <citation type="submission" date="2020-04" db="EMBL/GenBank/DDBJ databases">
        <title>Description of novel Gluconacetobacter.</title>
        <authorList>
            <person name="Sombolestani A."/>
        </authorList>
    </citation>
    <scope>NUCLEOTIDE SEQUENCE [LARGE SCALE GENOMIC DNA]</scope>
    <source>
        <strain evidence="9 10">LMG 27725</strain>
    </source>
</reference>
<dbReference type="InterPro" id="IPR006679">
    <property type="entry name" value="Adenine_deam"/>
</dbReference>
<proteinExistence type="inferred from homology"/>
<dbReference type="EC" id="3.5.4.2" evidence="2 6"/>
<dbReference type="Gene3D" id="2.30.40.10">
    <property type="entry name" value="Urease, subunit C, domain 1"/>
    <property type="match status" value="1"/>
</dbReference>
<evidence type="ECO:0000256" key="6">
    <source>
        <dbReference type="HAMAP-Rule" id="MF_01518"/>
    </source>
</evidence>
<feature type="domain" description="Amidohydrolase-related" evidence="7">
    <location>
        <begin position="83"/>
        <end position="365"/>
    </location>
</feature>
<comment type="caution">
    <text evidence="9">The sequence shown here is derived from an EMBL/GenBank/DDBJ whole genome shotgun (WGS) entry which is preliminary data.</text>
</comment>
<comment type="similarity">
    <text evidence="1 6">Belongs to the metallo-dependent hydrolases superfamily. Adenine deaminase family.</text>
</comment>
<dbReference type="AlphaFoldDB" id="A0A7W4P777"/>
<evidence type="ECO:0000256" key="3">
    <source>
        <dbReference type="ARBA" id="ARBA00022801"/>
    </source>
</evidence>
<evidence type="ECO:0000256" key="4">
    <source>
        <dbReference type="ARBA" id="ARBA00023211"/>
    </source>
</evidence>
<dbReference type="HAMAP" id="MF_01518">
    <property type="entry name" value="Adenine_deamin"/>
    <property type="match status" value="1"/>
</dbReference>
<dbReference type="PANTHER" id="PTHR11113">
    <property type="entry name" value="N-ACETYLGLUCOSAMINE-6-PHOSPHATE DEACETYLASE"/>
    <property type="match status" value="1"/>
</dbReference>
<dbReference type="InterPro" id="IPR006680">
    <property type="entry name" value="Amidohydro-rel"/>
</dbReference>
<dbReference type="GO" id="GO:0006146">
    <property type="term" value="P:adenine catabolic process"/>
    <property type="evidence" value="ECO:0007669"/>
    <property type="project" value="InterPro"/>
</dbReference>
<accession>A0A7W4P777</accession>
<dbReference type="GO" id="GO:0000034">
    <property type="term" value="F:adenine deaminase activity"/>
    <property type="evidence" value="ECO:0007669"/>
    <property type="project" value="UniProtKB-UniRule"/>
</dbReference>
<protein>
    <recommendedName>
        <fullName evidence="2 6">Adenine deaminase</fullName>
        <shortName evidence="6">Adenase</shortName>
        <shortName evidence="6">Adenine aminase</shortName>
        <ecNumber evidence="2 6">3.5.4.2</ecNumber>
    </recommendedName>
</protein>
<evidence type="ECO:0000256" key="2">
    <source>
        <dbReference type="ARBA" id="ARBA00012782"/>
    </source>
</evidence>
<organism evidence="9 10">
    <name type="scientific">Gluconacetobacter tumulicola</name>
    <dbReference type="NCBI Taxonomy" id="1017177"/>
    <lineage>
        <taxon>Bacteria</taxon>
        <taxon>Pseudomonadati</taxon>
        <taxon>Pseudomonadota</taxon>
        <taxon>Alphaproteobacteria</taxon>
        <taxon>Acetobacterales</taxon>
        <taxon>Acetobacteraceae</taxon>
        <taxon>Gluconacetobacter</taxon>
    </lineage>
</organism>
<sequence>MTDTFRPSTGTDLNDRALRDRAVLAARGKAPFDILLSGGMVADVATGEMRAADVGLVGSLIASVHPRGARGDAGRVIDLAGAVVAPGLIDTHLHIESSMMTPRSYAGVVVPQGTTTICWDPHELGNVAGLAGVRWAVEAARDLPLRILIEAPSCVPSAPGLERCGADFDADAMAEMLSWPDIIGVAEVMDMRGVLERSPRMSGIVQAGLESGKLVCGHARGLEGPALQGFVAGGIESDHELTDRQDILAKLRAGMTLELRVSHETVLPEAVAAFRELGRVPQTVTLCTDDVFPDDLVRQGGMVHLLRRLVHHGMDGLEALRCATLNAAQRIGRRDLGLVAPGRRADLVVFGDLVTFGVREVFVSGTHAAHDGALTMAMRPDRVSPPGGTMRLSPVSPAQFAIPAVGMRATIRTVEKPRFTRWGKREVDVRNGQVVIPPDAALMAVFNRYGASTGPGLGVIEGWGAWNGAIATTVLHDSHNLAVYGRDPDDMALAANTLIASGGGMVVTRGGRVLAELRLPICGLLSADAPEAVGRWFVAVRDAASDVSTWNGLPVMIKLVIGASLACNAGPHVTDIGITDGMSGEIVTDCVVAS</sequence>
<dbReference type="Proteomes" id="UP000525623">
    <property type="component" value="Unassembled WGS sequence"/>
</dbReference>
<evidence type="ECO:0000259" key="8">
    <source>
        <dbReference type="Pfam" id="PF13382"/>
    </source>
</evidence>
<dbReference type="SUPFAM" id="SSF51338">
    <property type="entry name" value="Composite domain of metallo-dependent hydrolases"/>
    <property type="match status" value="1"/>
</dbReference>
<keyword evidence="10" id="KW-1185">Reference proteome</keyword>
<comment type="cofactor">
    <cofactor evidence="6">
        <name>Mn(2+)</name>
        <dbReference type="ChEBI" id="CHEBI:29035"/>
    </cofactor>
</comment>
<dbReference type="RefSeq" id="WP_182964395.1">
    <property type="nucleotide sequence ID" value="NZ_BAABGC010000008.1"/>
</dbReference>
<keyword evidence="3 6" id="KW-0378">Hydrolase</keyword>
<dbReference type="SUPFAM" id="SSF51556">
    <property type="entry name" value="Metallo-dependent hydrolases"/>
    <property type="match status" value="1"/>
</dbReference>
<name>A0A7W4P777_9PROT</name>
<dbReference type="InterPro" id="IPR026912">
    <property type="entry name" value="Adenine_deam_C"/>
</dbReference>